<evidence type="ECO:0000259" key="2">
    <source>
        <dbReference type="Pfam" id="PF00188"/>
    </source>
</evidence>
<keyword evidence="4" id="KW-1185">Reference proteome</keyword>
<dbReference type="SUPFAM" id="SSF55797">
    <property type="entry name" value="PR-1-like"/>
    <property type="match status" value="1"/>
</dbReference>
<dbReference type="CDD" id="cd05379">
    <property type="entry name" value="CAP_bacterial"/>
    <property type="match status" value="1"/>
</dbReference>
<feature type="domain" description="SCP" evidence="2">
    <location>
        <begin position="50"/>
        <end position="160"/>
    </location>
</feature>
<protein>
    <recommendedName>
        <fullName evidence="2">SCP domain-containing protein</fullName>
    </recommendedName>
</protein>
<feature type="region of interest" description="Disordered" evidence="1">
    <location>
        <begin position="1"/>
        <end position="41"/>
    </location>
</feature>
<sequence>MPPARRFGSVHRRAATHARAARGRTTVDDGHRQGRADRAAPPSEWETYLLQLINASRAGAGAGALPFDAELSDTAERRTSWMLATDSFGHTGEGGPSAAQRAEGAGYGYRALGENAAVLDAADVEALHDNLLASPGHRANLLNPAYTEVGLGIERGDYRGWHAVFVTEAFGSPNAREAAEPDDWFV</sequence>
<dbReference type="RefSeq" id="WP_343895808.1">
    <property type="nucleotide sequence ID" value="NZ_BAAAFZ010000036.1"/>
</dbReference>
<gene>
    <name evidence="3" type="ORF">GCM10009416_26690</name>
</gene>
<comment type="caution">
    <text evidence="3">The sequence shown here is derived from an EMBL/GenBank/DDBJ whole genome shotgun (WGS) entry which is preliminary data.</text>
</comment>
<dbReference type="InterPro" id="IPR035940">
    <property type="entry name" value="CAP_sf"/>
</dbReference>
<accession>A0ABP3QE83</accession>
<proteinExistence type="predicted"/>
<organism evidence="3 4">
    <name type="scientific">Craurococcus roseus</name>
    <dbReference type="NCBI Taxonomy" id="77585"/>
    <lineage>
        <taxon>Bacteria</taxon>
        <taxon>Pseudomonadati</taxon>
        <taxon>Pseudomonadota</taxon>
        <taxon>Alphaproteobacteria</taxon>
        <taxon>Acetobacterales</taxon>
        <taxon>Acetobacteraceae</taxon>
        <taxon>Craurococcus</taxon>
    </lineage>
</organism>
<evidence type="ECO:0000313" key="4">
    <source>
        <dbReference type="Proteomes" id="UP001501588"/>
    </source>
</evidence>
<dbReference type="Gene3D" id="3.40.33.10">
    <property type="entry name" value="CAP"/>
    <property type="match status" value="1"/>
</dbReference>
<dbReference type="EMBL" id="BAAAFZ010000036">
    <property type="protein sequence ID" value="GAA0586800.1"/>
    <property type="molecule type" value="Genomic_DNA"/>
</dbReference>
<evidence type="ECO:0000256" key="1">
    <source>
        <dbReference type="SAM" id="MobiDB-lite"/>
    </source>
</evidence>
<reference evidence="4" key="1">
    <citation type="journal article" date="2019" name="Int. J. Syst. Evol. Microbiol.">
        <title>The Global Catalogue of Microorganisms (GCM) 10K type strain sequencing project: providing services to taxonomists for standard genome sequencing and annotation.</title>
        <authorList>
            <consortium name="The Broad Institute Genomics Platform"/>
            <consortium name="The Broad Institute Genome Sequencing Center for Infectious Disease"/>
            <person name="Wu L."/>
            <person name="Ma J."/>
        </authorList>
    </citation>
    <scope>NUCLEOTIDE SEQUENCE [LARGE SCALE GENOMIC DNA]</scope>
    <source>
        <strain evidence="4">JCM 9933</strain>
    </source>
</reference>
<evidence type="ECO:0000313" key="3">
    <source>
        <dbReference type="EMBL" id="GAA0586800.1"/>
    </source>
</evidence>
<dbReference type="PANTHER" id="PTHR31157:SF1">
    <property type="entry name" value="SCP DOMAIN-CONTAINING PROTEIN"/>
    <property type="match status" value="1"/>
</dbReference>
<feature type="compositionally biased region" description="Basic and acidic residues" evidence="1">
    <location>
        <begin position="25"/>
        <end position="38"/>
    </location>
</feature>
<dbReference type="Pfam" id="PF00188">
    <property type="entry name" value="CAP"/>
    <property type="match status" value="1"/>
</dbReference>
<feature type="compositionally biased region" description="Basic residues" evidence="1">
    <location>
        <begin position="8"/>
        <end position="22"/>
    </location>
</feature>
<dbReference type="Proteomes" id="UP001501588">
    <property type="component" value="Unassembled WGS sequence"/>
</dbReference>
<dbReference type="PANTHER" id="PTHR31157">
    <property type="entry name" value="SCP DOMAIN-CONTAINING PROTEIN"/>
    <property type="match status" value="1"/>
</dbReference>
<dbReference type="InterPro" id="IPR014044">
    <property type="entry name" value="CAP_dom"/>
</dbReference>
<name>A0ABP3QE83_9PROT</name>